<dbReference type="GO" id="GO:0008270">
    <property type="term" value="F:zinc ion binding"/>
    <property type="evidence" value="ECO:0007669"/>
    <property type="project" value="UniProtKB-KW"/>
</dbReference>
<name>A0A498JVJ2_MALDO</name>
<keyword evidence="1" id="KW-0479">Metal-binding</keyword>
<evidence type="ECO:0000259" key="3">
    <source>
        <dbReference type="Pfam" id="PF21886"/>
    </source>
</evidence>
<dbReference type="InterPro" id="IPR054078">
    <property type="entry name" value="BRF2-like_C"/>
</dbReference>
<evidence type="ECO:0000313" key="5">
    <source>
        <dbReference type="Proteomes" id="UP000290289"/>
    </source>
</evidence>
<feature type="domain" description="BRF2-like C-terminal" evidence="3">
    <location>
        <begin position="187"/>
        <end position="282"/>
    </location>
</feature>
<reference evidence="4 5" key="1">
    <citation type="submission" date="2018-10" db="EMBL/GenBank/DDBJ databases">
        <title>A high-quality apple genome assembly.</title>
        <authorList>
            <person name="Hu J."/>
        </authorList>
    </citation>
    <scope>NUCLEOTIDE SEQUENCE [LARGE SCALE GENOMIC DNA]</scope>
    <source>
        <strain evidence="5">cv. HFTH1</strain>
        <tissue evidence="4">Young leaf</tissue>
    </source>
</reference>
<dbReference type="SUPFAM" id="SSF47954">
    <property type="entry name" value="Cyclin-like"/>
    <property type="match status" value="2"/>
</dbReference>
<proteinExistence type="predicted"/>
<sequence length="550" mass="62034">MPVCSNCRGKTFVRDDVTENLSCSTCGKLQEYDNYVHQYGGVSGPTGTFVSVGTTGSGNVYSYKETKVYEALKFIESMSLRLGLSTAEADAVKAMAREVTVGEYGQGNWFNIFVGACAYVAMRRDNKSLPIAEVVSVIGGTDVYELGRMIMRIVNFLDLKKPEFPEFDIVNLFERTLRNSYSFEGIEGDKRERMRKQGIFLLNCAKKWFLTTGRRPLPMVAAVLALVAELNGVGVRIEDLAKEIHAVVHTCKLRYRELLEALVKVAQALPWGKDVTVKNVIKNAPFVIQYMERKLMSEPSGKKDLVGGICLDLGDVREYLRNDSGYASDFCFEDDFDTEMDKLKLSHESRYFEVEDGGCKLGVEEMDALKLSHECLSMIYSKFSDEVDNVKSSKGFEEVRGTKKRRGFALHACAEWWNGQSEMSKRLLLKEILEKDVGLDAIPPSFVNGCVAVKRRKEKINAAKQRIDRIMCPSNARSGDSSDICISEEVHTRKKRKRGRGIDWEDLIIETLLLHKVKEEEIEKGWYSVLLELYVFNSGVVIPQSETLSK</sequence>
<dbReference type="InterPro" id="IPR053340">
    <property type="entry name" value="PTF2"/>
</dbReference>
<dbReference type="Pfam" id="PF21886">
    <property type="entry name" value="BRF2-like_C_cyclin_rpt"/>
    <property type="match status" value="1"/>
</dbReference>
<comment type="caution">
    <text evidence="4">The sequence shown here is derived from an EMBL/GenBank/DDBJ whole genome shotgun (WGS) entry which is preliminary data.</text>
</comment>
<evidence type="ECO:0000256" key="1">
    <source>
        <dbReference type="ARBA" id="ARBA00022771"/>
    </source>
</evidence>
<organism evidence="4 5">
    <name type="scientific">Malus domestica</name>
    <name type="common">Apple</name>
    <name type="synonym">Pyrus malus</name>
    <dbReference type="NCBI Taxonomy" id="3750"/>
    <lineage>
        <taxon>Eukaryota</taxon>
        <taxon>Viridiplantae</taxon>
        <taxon>Streptophyta</taxon>
        <taxon>Embryophyta</taxon>
        <taxon>Tracheophyta</taxon>
        <taxon>Spermatophyta</taxon>
        <taxon>Magnoliopsida</taxon>
        <taxon>eudicotyledons</taxon>
        <taxon>Gunneridae</taxon>
        <taxon>Pentapetalae</taxon>
        <taxon>rosids</taxon>
        <taxon>fabids</taxon>
        <taxon>Rosales</taxon>
        <taxon>Rosaceae</taxon>
        <taxon>Amygdaloideae</taxon>
        <taxon>Maleae</taxon>
        <taxon>Malus</taxon>
    </lineage>
</organism>
<dbReference type="AlphaFoldDB" id="A0A498JVJ2"/>
<dbReference type="PANTHER" id="PTHR48428:SF1">
    <property type="entry name" value="PLANT-SPECIFIC TFIIB-RELATED PROTEIN PTF2"/>
    <property type="match status" value="1"/>
</dbReference>
<dbReference type="Proteomes" id="UP000290289">
    <property type="component" value="Chromosome 5"/>
</dbReference>
<dbReference type="EMBL" id="RDQH01000331">
    <property type="protein sequence ID" value="RXH99096.1"/>
    <property type="molecule type" value="Genomic_DNA"/>
</dbReference>
<accession>A0A498JVJ2</accession>
<evidence type="ECO:0000256" key="2">
    <source>
        <dbReference type="ARBA" id="ARBA00022833"/>
    </source>
</evidence>
<dbReference type="SMR" id="A0A498JVJ2"/>
<dbReference type="CDD" id="cd00043">
    <property type="entry name" value="CYCLIN_SF"/>
    <property type="match status" value="1"/>
</dbReference>
<evidence type="ECO:0000313" key="4">
    <source>
        <dbReference type="EMBL" id="RXH99096.1"/>
    </source>
</evidence>
<dbReference type="InterPro" id="IPR036915">
    <property type="entry name" value="Cyclin-like_sf"/>
</dbReference>
<protein>
    <recommendedName>
        <fullName evidence="3">BRF2-like C-terminal domain-containing protein</fullName>
    </recommendedName>
</protein>
<dbReference type="STRING" id="3750.A0A498JVJ2"/>
<keyword evidence="5" id="KW-1185">Reference proteome</keyword>
<dbReference type="PANTHER" id="PTHR48428">
    <property type="entry name" value="PLANT-SPECIFIC TFIIB-RELATED PROTEIN PTF2"/>
    <property type="match status" value="1"/>
</dbReference>
<keyword evidence="2" id="KW-0862">Zinc</keyword>
<gene>
    <name evidence="4" type="ORF">DVH24_011421</name>
</gene>
<dbReference type="Gene3D" id="1.10.472.10">
    <property type="entry name" value="Cyclin-like"/>
    <property type="match status" value="1"/>
</dbReference>
<keyword evidence="1" id="KW-0863">Zinc-finger</keyword>
<dbReference type="Gene3D" id="1.10.472.170">
    <property type="match status" value="1"/>
</dbReference>